<dbReference type="EMBL" id="AMCI01001658">
    <property type="protein sequence ID" value="EJX04880.1"/>
    <property type="molecule type" value="Genomic_DNA"/>
</dbReference>
<dbReference type="Pfam" id="PF13174">
    <property type="entry name" value="TPR_6"/>
    <property type="match status" value="1"/>
</dbReference>
<dbReference type="Gene3D" id="1.25.40.10">
    <property type="entry name" value="Tetratricopeptide repeat domain"/>
    <property type="match status" value="3"/>
</dbReference>
<reference evidence="4" key="1">
    <citation type="journal article" date="2012" name="PLoS ONE">
        <title>Gene sets for utilization of primary and secondary nutrition supplies in the distal gut of endangered iberian lynx.</title>
        <authorList>
            <person name="Alcaide M."/>
            <person name="Messina E."/>
            <person name="Richter M."/>
            <person name="Bargiela R."/>
            <person name="Peplies J."/>
            <person name="Huws S.A."/>
            <person name="Newbold C.J."/>
            <person name="Golyshin P.N."/>
            <person name="Simon M.A."/>
            <person name="Lopez G."/>
            <person name="Yakimov M.M."/>
            <person name="Ferrer M."/>
        </authorList>
    </citation>
    <scope>NUCLEOTIDE SEQUENCE</scope>
</reference>
<dbReference type="PANTHER" id="PTHR44858:SF1">
    <property type="entry name" value="UDP-N-ACETYLGLUCOSAMINE--PEPTIDE N-ACETYLGLUCOSAMINYLTRANSFERASE SPINDLY-RELATED"/>
    <property type="match status" value="1"/>
</dbReference>
<accession>J9GW85</accession>
<dbReference type="InterPro" id="IPR011990">
    <property type="entry name" value="TPR-like_helical_dom_sf"/>
</dbReference>
<feature type="compositionally biased region" description="Polar residues" evidence="3">
    <location>
        <begin position="35"/>
        <end position="47"/>
    </location>
</feature>
<name>J9GW85_9ZZZZ</name>
<keyword evidence="1" id="KW-0677">Repeat</keyword>
<dbReference type="AlphaFoldDB" id="J9GW85"/>
<evidence type="ECO:0000256" key="3">
    <source>
        <dbReference type="SAM" id="MobiDB-lite"/>
    </source>
</evidence>
<proteinExistence type="predicted"/>
<comment type="caution">
    <text evidence="4">The sequence shown here is derived from an EMBL/GenBank/DDBJ whole genome shotgun (WGS) entry which is preliminary data.</text>
</comment>
<dbReference type="InterPro" id="IPR013105">
    <property type="entry name" value="TPR_2"/>
</dbReference>
<dbReference type="SMART" id="SM00028">
    <property type="entry name" value="TPR"/>
    <property type="match status" value="7"/>
</dbReference>
<dbReference type="Pfam" id="PF13432">
    <property type="entry name" value="TPR_16"/>
    <property type="match status" value="1"/>
</dbReference>
<dbReference type="InterPro" id="IPR019734">
    <property type="entry name" value="TPR_rpt"/>
</dbReference>
<evidence type="ECO:0000256" key="1">
    <source>
        <dbReference type="ARBA" id="ARBA00022737"/>
    </source>
</evidence>
<dbReference type="InterPro" id="IPR050498">
    <property type="entry name" value="Ycf3"/>
</dbReference>
<feature type="region of interest" description="Disordered" evidence="3">
    <location>
        <begin position="17"/>
        <end position="50"/>
    </location>
</feature>
<protein>
    <submittedName>
        <fullName evidence="4">Tetratricopeptide repeat protein</fullName>
    </submittedName>
</protein>
<organism evidence="4">
    <name type="scientific">gut metagenome</name>
    <dbReference type="NCBI Taxonomy" id="749906"/>
    <lineage>
        <taxon>unclassified sequences</taxon>
        <taxon>metagenomes</taxon>
        <taxon>organismal metagenomes</taxon>
    </lineage>
</organism>
<keyword evidence="2" id="KW-0802">TPR repeat</keyword>
<evidence type="ECO:0000313" key="4">
    <source>
        <dbReference type="EMBL" id="EJX04880.1"/>
    </source>
</evidence>
<dbReference type="PANTHER" id="PTHR44858">
    <property type="entry name" value="TETRATRICOPEPTIDE REPEAT PROTEIN 6"/>
    <property type="match status" value="1"/>
</dbReference>
<sequence>MGGGCLSLSAQEIRADLEYSGTKGQQNETQDRSSKMSTVAQPVAQQDSTEERRYDQLIGRALQAARKDSLKLSEHLFKEALRMDPANMRNALLLTNLGTVQRRLGKVDEAIDSYTLSLNITPYSVVTLLNRASLYLSKNLYNKAYLDYCNVIDIDKDNIEALFYRAYIYMQRRDYGGARQDYNALLLLEPGHSTARLGRALLNQKEGKFREALEDFTRLVTDHPRDVTYLKARARLEAEMGKSEVALLDLEDAAKIDPDDAEIYVLCGDIYLSQKRKREAYVAYEKAVSLGVPRPELQDKIKASK</sequence>
<evidence type="ECO:0000256" key="2">
    <source>
        <dbReference type="ARBA" id="ARBA00022803"/>
    </source>
</evidence>
<dbReference type="Pfam" id="PF13176">
    <property type="entry name" value="TPR_7"/>
    <property type="match status" value="1"/>
</dbReference>
<dbReference type="Pfam" id="PF07719">
    <property type="entry name" value="TPR_2"/>
    <property type="match status" value="1"/>
</dbReference>
<dbReference type="SUPFAM" id="SSF48452">
    <property type="entry name" value="TPR-like"/>
    <property type="match status" value="1"/>
</dbReference>
<gene>
    <name evidence="4" type="ORF">EVA_07006</name>
</gene>
<dbReference type="PROSITE" id="PS50005">
    <property type="entry name" value="TPR"/>
    <property type="match status" value="2"/>
</dbReference>